<dbReference type="SUPFAM" id="SSF48264">
    <property type="entry name" value="Cytochrome P450"/>
    <property type="match status" value="1"/>
</dbReference>
<evidence type="ECO:0000313" key="10">
    <source>
        <dbReference type="Proteomes" id="UP000663823"/>
    </source>
</evidence>
<evidence type="ECO:0000256" key="1">
    <source>
        <dbReference type="ARBA" id="ARBA00010617"/>
    </source>
</evidence>
<dbReference type="InterPro" id="IPR001128">
    <property type="entry name" value="Cyt_P450"/>
</dbReference>
<feature type="binding site" description="axial binding residue" evidence="7">
    <location>
        <position position="49"/>
    </location>
    <ligand>
        <name>heme</name>
        <dbReference type="ChEBI" id="CHEBI:30413"/>
    </ligand>
    <ligandPart>
        <name>Fe</name>
        <dbReference type="ChEBI" id="CHEBI:18248"/>
    </ligandPart>
</feature>
<comment type="similarity">
    <text evidence="1 8">Belongs to the cytochrome P450 family.</text>
</comment>
<dbReference type="GO" id="GO:0008395">
    <property type="term" value="F:steroid hydroxylase activity"/>
    <property type="evidence" value="ECO:0007669"/>
    <property type="project" value="TreeGrafter"/>
</dbReference>
<feature type="non-terminal residue" evidence="9">
    <location>
        <position position="1"/>
    </location>
</feature>
<dbReference type="InterPro" id="IPR036396">
    <property type="entry name" value="Cyt_P450_sf"/>
</dbReference>
<evidence type="ECO:0000256" key="2">
    <source>
        <dbReference type="ARBA" id="ARBA00022617"/>
    </source>
</evidence>
<dbReference type="InterPro" id="IPR050705">
    <property type="entry name" value="Cytochrome_P450_3A"/>
</dbReference>
<dbReference type="EMBL" id="CAJOAX010039398">
    <property type="protein sequence ID" value="CAF4276061.1"/>
    <property type="molecule type" value="Genomic_DNA"/>
</dbReference>
<protein>
    <recommendedName>
        <fullName evidence="11">Cytochrome P450</fullName>
    </recommendedName>
</protein>
<accession>A0A820GD12</accession>
<evidence type="ECO:0000256" key="7">
    <source>
        <dbReference type="PIRSR" id="PIRSR602401-1"/>
    </source>
</evidence>
<evidence type="ECO:0000256" key="8">
    <source>
        <dbReference type="RuleBase" id="RU000461"/>
    </source>
</evidence>
<dbReference type="AlphaFoldDB" id="A0A820GD12"/>
<dbReference type="PANTHER" id="PTHR24302:SF15">
    <property type="entry name" value="FATTY-ACID PEROXYGENASE"/>
    <property type="match status" value="1"/>
</dbReference>
<dbReference type="GO" id="GO:0005506">
    <property type="term" value="F:iron ion binding"/>
    <property type="evidence" value="ECO:0007669"/>
    <property type="project" value="InterPro"/>
</dbReference>
<keyword evidence="4 8" id="KW-0560">Oxidoreductase</keyword>
<organism evidence="9 10">
    <name type="scientific">Rotaria sordida</name>
    <dbReference type="NCBI Taxonomy" id="392033"/>
    <lineage>
        <taxon>Eukaryota</taxon>
        <taxon>Metazoa</taxon>
        <taxon>Spiralia</taxon>
        <taxon>Gnathifera</taxon>
        <taxon>Rotifera</taxon>
        <taxon>Eurotatoria</taxon>
        <taxon>Bdelloidea</taxon>
        <taxon>Philodinida</taxon>
        <taxon>Philodinidae</taxon>
        <taxon>Rotaria</taxon>
    </lineage>
</organism>
<evidence type="ECO:0008006" key="11">
    <source>
        <dbReference type="Google" id="ProtNLM"/>
    </source>
</evidence>
<dbReference type="PRINTS" id="PR00463">
    <property type="entry name" value="EP450I"/>
</dbReference>
<dbReference type="InterPro" id="IPR002401">
    <property type="entry name" value="Cyt_P450_E_grp-I"/>
</dbReference>
<reference evidence="9" key="1">
    <citation type="submission" date="2021-02" db="EMBL/GenBank/DDBJ databases">
        <authorList>
            <person name="Nowell W R."/>
        </authorList>
    </citation>
    <scope>NUCLEOTIDE SEQUENCE</scope>
</reference>
<dbReference type="PANTHER" id="PTHR24302">
    <property type="entry name" value="CYTOCHROME P450 FAMILY 3"/>
    <property type="match status" value="1"/>
</dbReference>
<dbReference type="Proteomes" id="UP000663823">
    <property type="component" value="Unassembled WGS sequence"/>
</dbReference>
<sequence length="106" mass="12340">TIIQPDIYNVHYDMDIWGPVDPYQFYPERHSTKRHPAAYLAFGIGPRSCIGMRFAYLELNIFLVRLLKTFTIFKGNTMDETFTIVELTVIGPETVPIKLKRRMSTI</sequence>
<evidence type="ECO:0000313" key="9">
    <source>
        <dbReference type="EMBL" id="CAF4276061.1"/>
    </source>
</evidence>
<proteinExistence type="inferred from homology"/>
<comment type="cofactor">
    <cofactor evidence="7">
        <name>heme</name>
        <dbReference type="ChEBI" id="CHEBI:30413"/>
    </cofactor>
</comment>
<keyword evidence="3 7" id="KW-0479">Metal-binding</keyword>
<comment type="function">
    <text evidence="6">Cytochromes P450 are a group of heme-thiolate monooxygenases. They oxidize a variety of structurally unrelated compounds, including steroids, fatty acids, and xenobiotics.</text>
</comment>
<keyword evidence="8" id="KW-0503">Monooxygenase</keyword>
<evidence type="ECO:0000256" key="5">
    <source>
        <dbReference type="ARBA" id="ARBA00023004"/>
    </source>
</evidence>
<dbReference type="InterPro" id="IPR017972">
    <property type="entry name" value="Cyt_P450_CS"/>
</dbReference>
<evidence type="ECO:0000256" key="4">
    <source>
        <dbReference type="ARBA" id="ARBA00023002"/>
    </source>
</evidence>
<dbReference type="PROSITE" id="PS00086">
    <property type="entry name" value="CYTOCHROME_P450"/>
    <property type="match status" value="1"/>
</dbReference>
<dbReference type="GO" id="GO:0016705">
    <property type="term" value="F:oxidoreductase activity, acting on paired donors, with incorporation or reduction of molecular oxygen"/>
    <property type="evidence" value="ECO:0007669"/>
    <property type="project" value="InterPro"/>
</dbReference>
<gene>
    <name evidence="9" type="ORF">OTI717_LOCUS41264</name>
</gene>
<comment type="caution">
    <text evidence="9">The sequence shown here is derived from an EMBL/GenBank/DDBJ whole genome shotgun (WGS) entry which is preliminary data.</text>
</comment>
<dbReference type="Gene3D" id="1.10.630.10">
    <property type="entry name" value="Cytochrome P450"/>
    <property type="match status" value="1"/>
</dbReference>
<keyword evidence="2 7" id="KW-0349">Heme</keyword>
<keyword evidence="5 7" id="KW-0408">Iron</keyword>
<dbReference type="Pfam" id="PF00067">
    <property type="entry name" value="p450"/>
    <property type="match status" value="1"/>
</dbReference>
<dbReference type="GO" id="GO:0020037">
    <property type="term" value="F:heme binding"/>
    <property type="evidence" value="ECO:0007669"/>
    <property type="project" value="InterPro"/>
</dbReference>
<name>A0A820GD12_9BILA</name>
<evidence type="ECO:0000256" key="6">
    <source>
        <dbReference type="ARBA" id="ARBA00043906"/>
    </source>
</evidence>
<evidence type="ECO:0000256" key="3">
    <source>
        <dbReference type="ARBA" id="ARBA00022723"/>
    </source>
</evidence>